<dbReference type="GO" id="GO:0016042">
    <property type="term" value="P:lipid catabolic process"/>
    <property type="evidence" value="ECO:0007669"/>
    <property type="project" value="InterPro"/>
</dbReference>
<proteinExistence type="predicted"/>
<evidence type="ECO:0000313" key="3">
    <source>
        <dbReference type="EMBL" id="RZQ63904.1"/>
    </source>
</evidence>
<dbReference type="InterPro" id="IPR029058">
    <property type="entry name" value="AB_hydrolase_fold"/>
</dbReference>
<comment type="caution">
    <text evidence="3">The sequence shown here is derived from an EMBL/GenBank/DDBJ whole genome shotgun (WGS) entry which is preliminary data.</text>
</comment>
<dbReference type="SUPFAM" id="SSF53474">
    <property type="entry name" value="alpha/beta-Hydrolases"/>
    <property type="match status" value="1"/>
</dbReference>
<dbReference type="InterPro" id="IPR005152">
    <property type="entry name" value="Lipase_secreted"/>
</dbReference>
<keyword evidence="2" id="KW-1133">Transmembrane helix</keyword>
<dbReference type="EMBL" id="SFCC01000005">
    <property type="protein sequence ID" value="RZQ63904.1"/>
    <property type="molecule type" value="Genomic_DNA"/>
</dbReference>
<feature type="region of interest" description="Disordered" evidence="1">
    <location>
        <begin position="1"/>
        <end position="26"/>
    </location>
</feature>
<gene>
    <name evidence="3" type="ORF">EWH70_12215</name>
</gene>
<dbReference type="GO" id="GO:0004806">
    <property type="term" value="F:triacylglycerol lipase activity"/>
    <property type="evidence" value="ECO:0007669"/>
    <property type="project" value="InterPro"/>
</dbReference>
<keyword evidence="2" id="KW-0812">Transmembrane</keyword>
<dbReference type="Pfam" id="PF03583">
    <property type="entry name" value="LIP"/>
    <property type="match status" value="1"/>
</dbReference>
<evidence type="ECO:0000256" key="2">
    <source>
        <dbReference type="SAM" id="Phobius"/>
    </source>
</evidence>
<dbReference type="PANTHER" id="PTHR34853">
    <property type="match status" value="1"/>
</dbReference>
<keyword evidence="2" id="KW-0472">Membrane</keyword>
<dbReference type="PANTHER" id="PTHR34853:SF1">
    <property type="entry name" value="LIPASE 5"/>
    <property type="match status" value="1"/>
</dbReference>
<protein>
    <submittedName>
        <fullName evidence="3">Lipase</fullName>
    </submittedName>
</protein>
<feature type="compositionally biased region" description="Polar residues" evidence="1">
    <location>
        <begin position="1"/>
        <end position="13"/>
    </location>
</feature>
<keyword evidence="4" id="KW-1185">Reference proteome</keyword>
<dbReference type="AlphaFoldDB" id="A0A4Q7JC80"/>
<sequence>MSGSVRTSRSSPQGCELPRRRTMTAARRLRDRDARPTPMRGTVTCHARSCHGPSSAFRTMLSCFSHSDVNGATVGSSVVNRDGTTLHGEGDGDLGIPADDARRSRLLTIRSTMSQFVPRRSAVFLAAVVVTVGALTAPAAASAAPADDWSFYQPPSPLPDGQDGDVIRSEPARFYSAPLIPLPASAQRIMYLSRDALGRRIAVTGAVLTPNTPWPGPGERPIVSYAIGTHGLADRCAPSRNLSTGTEFEAAFMTKLLTLGYAVALTDYQGLGTPGTHTYVNRLAEAHAVLDVVRAAQRLPVANLPDDGPVAIVGYSQGGGAAGAATELAPDYAPDLDVVGGYAGAPPADLAVVADRMEGSYTVGFVVYAAAGLAAAYPELDIPAFLNDRGRRLLAQVQNECAAETIALHAFTRTADLTVDGRSLGDHAREGRIAARVAEQTVGRHRPAAPVMVTNSVTDEGIPFERTRQLARDWCDLGATVNFQPLAAPGHGGGFFESFGRMLPWLDDRVAGRPAPNNCGSF</sequence>
<feature type="transmembrane region" description="Helical" evidence="2">
    <location>
        <begin position="122"/>
        <end position="141"/>
    </location>
</feature>
<dbReference type="OrthoDB" id="9798122at2"/>
<dbReference type="Gene3D" id="1.10.260.130">
    <property type="match status" value="1"/>
</dbReference>
<evidence type="ECO:0000313" key="4">
    <source>
        <dbReference type="Proteomes" id="UP000292003"/>
    </source>
</evidence>
<dbReference type="Gene3D" id="3.40.50.1820">
    <property type="entry name" value="alpha/beta hydrolase"/>
    <property type="match status" value="1"/>
</dbReference>
<name>A0A4Q7JC80_9PSEU</name>
<accession>A0A4Q7JC80</accession>
<evidence type="ECO:0000256" key="1">
    <source>
        <dbReference type="SAM" id="MobiDB-lite"/>
    </source>
</evidence>
<dbReference type="Proteomes" id="UP000292003">
    <property type="component" value="Unassembled WGS sequence"/>
</dbReference>
<organism evidence="3 4">
    <name type="scientific">Amycolatopsis suaedae</name>
    <dbReference type="NCBI Taxonomy" id="2510978"/>
    <lineage>
        <taxon>Bacteria</taxon>
        <taxon>Bacillati</taxon>
        <taxon>Actinomycetota</taxon>
        <taxon>Actinomycetes</taxon>
        <taxon>Pseudonocardiales</taxon>
        <taxon>Pseudonocardiaceae</taxon>
        <taxon>Amycolatopsis</taxon>
    </lineage>
</organism>
<reference evidence="3 4" key="1">
    <citation type="submission" date="2019-02" db="EMBL/GenBank/DDBJ databases">
        <title>Draft genome sequence of Amycolatopsis sp. 8-3EHSu isolated from roots of Suaeda maritima.</title>
        <authorList>
            <person name="Duangmal K."/>
            <person name="Chantavorakit T."/>
        </authorList>
    </citation>
    <scope>NUCLEOTIDE SEQUENCE [LARGE SCALE GENOMIC DNA]</scope>
    <source>
        <strain evidence="3 4">8-3EHSu</strain>
    </source>
</reference>